<gene>
    <name evidence="3" type="ORF">FF38_08991</name>
</gene>
<evidence type="ECO:0008006" key="5">
    <source>
        <dbReference type="Google" id="ProtNLM"/>
    </source>
</evidence>
<evidence type="ECO:0000256" key="2">
    <source>
        <dbReference type="SAM" id="SignalP"/>
    </source>
</evidence>
<reference evidence="3 4" key="1">
    <citation type="journal article" date="2015" name="Nat. Commun.">
        <title>Lucilia cuprina genome unlocks parasitic fly biology to underpin future interventions.</title>
        <authorList>
            <person name="Anstead C.A."/>
            <person name="Korhonen P.K."/>
            <person name="Young N.D."/>
            <person name="Hall R.S."/>
            <person name="Jex A.R."/>
            <person name="Murali S.C."/>
            <person name="Hughes D.S."/>
            <person name="Lee S.F."/>
            <person name="Perry T."/>
            <person name="Stroehlein A.J."/>
            <person name="Ansell B.R."/>
            <person name="Breugelmans B."/>
            <person name="Hofmann A."/>
            <person name="Qu J."/>
            <person name="Dugan S."/>
            <person name="Lee S.L."/>
            <person name="Chao H."/>
            <person name="Dinh H."/>
            <person name="Han Y."/>
            <person name="Doddapaneni H.V."/>
            <person name="Worley K.C."/>
            <person name="Muzny D.M."/>
            <person name="Ioannidis P."/>
            <person name="Waterhouse R.M."/>
            <person name="Zdobnov E.M."/>
            <person name="James P.J."/>
            <person name="Bagnall N.H."/>
            <person name="Kotze A.C."/>
            <person name="Gibbs R.A."/>
            <person name="Richards S."/>
            <person name="Batterham P."/>
            <person name="Gasser R.B."/>
        </authorList>
    </citation>
    <scope>NUCLEOTIDE SEQUENCE [LARGE SCALE GENOMIC DNA]</scope>
    <source>
        <strain evidence="3 4">LS</strain>
        <tissue evidence="3">Full body</tissue>
    </source>
</reference>
<feature type="signal peptide" evidence="2">
    <location>
        <begin position="1"/>
        <end position="26"/>
    </location>
</feature>
<keyword evidence="1" id="KW-0812">Transmembrane</keyword>
<dbReference type="EMBL" id="JRES01000145">
    <property type="protein sequence ID" value="KNC33837.1"/>
    <property type="molecule type" value="Genomic_DNA"/>
</dbReference>
<protein>
    <recommendedName>
        <fullName evidence="5">Protein commissureless</fullName>
    </recommendedName>
</protein>
<sequence>MSSKSFKWHILLFLFSFIVLADLALAGPTIVRDDEIIESLEEIDELNKNNSILRDSSAEQTSDAPFRHRDEDMMADLKKSTIFASLKYDVEILESGEVKKEDVELEERYRGPAITLNTDNFINENIEVNADAEEERAANKAIATSHLILSIVLVVVALVSIGLYAALVVWRSHIEQRYGMRELLVTSDNQDYWPQDVITSVVAQHQQQYQEQLQQQRQQQL</sequence>
<feature type="chain" id="PRO_5005536611" description="Protein commissureless" evidence="2">
    <location>
        <begin position="27"/>
        <end position="221"/>
    </location>
</feature>
<evidence type="ECO:0000256" key="1">
    <source>
        <dbReference type="SAM" id="Phobius"/>
    </source>
</evidence>
<dbReference type="AlphaFoldDB" id="A0A0L0CNN2"/>
<feature type="transmembrane region" description="Helical" evidence="1">
    <location>
        <begin position="147"/>
        <end position="170"/>
    </location>
</feature>
<keyword evidence="1" id="KW-0472">Membrane</keyword>
<organism evidence="3 4">
    <name type="scientific">Lucilia cuprina</name>
    <name type="common">Green bottle fly</name>
    <name type="synonym">Australian sheep blowfly</name>
    <dbReference type="NCBI Taxonomy" id="7375"/>
    <lineage>
        <taxon>Eukaryota</taxon>
        <taxon>Metazoa</taxon>
        <taxon>Ecdysozoa</taxon>
        <taxon>Arthropoda</taxon>
        <taxon>Hexapoda</taxon>
        <taxon>Insecta</taxon>
        <taxon>Pterygota</taxon>
        <taxon>Neoptera</taxon>
        <taxon>Endopterygota</taxon>
        <taxon>Diptera</taxon>
        <taxon>Brachycera</taxon>
        <taxon>Muscomorpha</taxon>
        <taxon>Oestroidea</taxon>
        <taxon>Calliphoridae</taxon>
        <taxon>Luciliinae</taxon>
        <taxon>Lucilia</taxon>
    </lineage>
</organism>
<evidence type="ECO:0000313" key="3">
    <source>
        <dbReference type="EMBL" id="KNC33837.1"/>
    </source>
</evidence>
<dbReference type="OrthoDB" id="8197303at2759"/>
<proteinExistence type="predicted"/>
<dbReference type="STRING" id="7375.A0A0L0CNN2"/>
<accession>A0A0L0CNN2</accession>
<keyword evidence="4" id="KW-1185">Reference proteome</keyword>
<dbReference type="Proteomes" id="UP000037069">
    <property type="component" value="Unassembled WGS sequence"/>
</dbReference>
<comment type="caution">
    <text evidence="3">The sequence shown here is derived from an EMBL/GenBank/DDBJ whole genome shotgun (WGS) entry which is preliminary data.</text>
</comment>
<evidence type="ECO:0000313" key="4">
    <source>
        <dbReference type="Proteomes" id="UP000037069"/>
    </source>
</evidence>
<keyword evidence="1" id="KW-1133">Transmembrane helix</keyword>
<name>A0A0L0CNN2_LUCCU</name>
<keyword evidence="2" id="KW-0732">Signal</keyword>